<sequence length="159" mass="16776">VRQVTEGVVPSALASADLVSLVKDVQLATMVLVYAPDANIVAQAKDDLKAKEAALRAALDVQAKRANSHAQEGLVAQAKEAVDSYVDAIQQTTDMKLAGKDELAQAFLFANVASYRDVLEKIVETLRIEKNREKDEAIAGLNGKLASTATTIGVVSGVA</sequence>
<keyword evidence="2" id="KW-1185">Reference proteome</keyword>
<accession>A0ABX9KLR5</accession>
<proteinExistence type="predicted"/>
<evidence type="ECO:0000313" key="2">
    <source>
        <dbReference type="Proteomes" id="UP000264294"/>
    </source>
</evidence>
<dbReference type="EMBL" id="QVOD01000163">
    <property type="protein sequence ID" value="RFT61142.1"/>
    <property type="molecule type" value="Genomic_DNA"/>
</dbReference>
<organism evidence="1 2">
    <name type="scientific">Bacillus clarus</name>
    <dbReference type="NCBI Taxonomy" id="2338372"/>
    <lineage>
        <taxon>Bacteria</taxon>
        <taxon>Bacillati</taxon>
        <taxon>Bacillota</taxon>
        <taxon>Bacilli</taxon>
        <taxon>Bacillales</taxon>
        <taxon>Bacillaceae</taxon>
        <taxon>Bacillus</taxon>
        <taxon>Bacillus cereus group</taxon>
    </lineage>
</organism>
<reference evidence="1 2" key="1">
    <citation type="submission" date="2018-08" db="EMBL/GenBank/DDBJ databases">
        <title>Bacillus clarus sp. nov. strain PS00077A.</title>
        <authorList>
            <person name="Mendez Acevedo M."/>
            <person name="Carroll L."/>
            <person name="Mukherjee M."/>
            <person name="Wiedmann M."/>
            <person name="Kovac J."/>
        </authorList>
    </citation>
    <scope>NUCLEOTIDE SEQUENCE [LARGE SCALE GENOMIC DNA]</scope>
    <source>
        <strain evidence="1 2">PS00077A</strain>
    </source>
</reference>
<gene>
    <name evidence="1" type="ORF">D0U04_30750</name>
</gene>
<evidence type="ECO:0000313" key="1">
    <source>
        <dbReference type="EMBL" id="RFT61142.1"/>
    </source>
</evidence>
<dbReference type="Proteomes" id="UP000264294">
    <property type="component" value="Unassembled WGS sequence"/>
</dbReference>
<feature type="non-terminal residue" evidence="1">
    <location>
        <position position="1"/>
    </location>
</feature>
<comment type="caution">
    <text evidence="1">The sequence shown here is derived from an EMBL/GenBank/DDBJ whole genome shotgun (WGS) entry which is preliminary data.</text>
</comment>
<name>A0ABX9KLR5_9BACI</name>
<protein>
    <submittedName>
        <fullName evidence="1">Chemotaxis protein CheA</fullName>
    </submittedName>
</protein>
<feature type="non-terminal residue" evidence="1">
    <location>
        <position position="159"/>
    </location>
</feature>